<protein>
    <submittedName>
        <fullName evidence="1">Uncharacterized protein</fullName>
    </submittedName>
</protein>
<comment type="caution">
    <text evidence="1">The sequence shown here is derived from an EMBL/GenBank/DDBJ whole genome shotgun (WGS) entry which is preliminary data.</text>
</comment>
<evidence type="ECO:0000313" key="2">
    <source>
        <dbReference type="Proteomes" id="UP000499080"/>
    </source>
</evidence>
<organism evidence="1 2">
    <name type="scientific">Araneus ventricosus</name>
    <name type="common">Orbweaver spider</name>
    <name type="synonym">Epeira ventricosa</name>
    <dbReference type="NCBI Taxonomy" id="182803"/>
    <lineage>
        <taxon>Eukaryota</taxon>
        <taxon>Metazoa</taxon>
        <taxon>Ecdysozoa</taxon>
        <taxon>Arthropoda</taxon>
        <taxon>Chelicerata</taxon>
        <taxon>Arachnida</taxon>
        <taxon>Araneae</taxon>
        <taxon>Araneomorphae</taxon>
        <taxon>Entelegynae</taxon>
        <taxon>Araneoidea</taxon>
        <taxon>Araneidae</taxon>
        <taxon>Araneus</taxon>
    </lineage>
</organism>
<sequence length="93" mass="10674">MRRFFGGIRFRTCNPPAPKPRPYLQATAALLQFFELSLETLTGRKQKRNSYLVDVLAGKCYKDRPSRIKRSNSLTMDTVTLLLKQKANPKQSV</sequence>
<keyword evidence="2" id="KW-1185">Reference proteome</keyword>
<gene>
    <name evidence="1" type="ORF">AVEN_132705_1</name>
</gene>
<dbReference type="Proteomes" id="UP000499080">
    <property type="component" value="Unassembled WGS sequence"/>
</dbReference>
<name>A0A4Y2AVS8_ARAVE</name>
<dbReference type="AlphaFoldDB" id="A0A4Y2AVS8"/>
<accession>A0A4Y2AVS8</accession>
<evidence type="ECO:0000313" key="1">
    <source>
        <dbReference type="EMBL" id="GBL83828.1"/>
    </source>
</evidence>
<reference evidence="1 2" key="1">
    <citation type="journal article" date="2019" name="Sci. Rep.">
        <title>Orb-weaving spider Araneus ventricosus genome elucidates the spidroin gene catalogue.</title>
        <authorList>
            <person name="Kono N."/>
            <person name="Nakamura H."/>
            <person name="Ohtoshi R."/>
            <person name="Moran D.A.P."/>
            <person name="Shinohara A."/>
            <person name="Yoshida Y."/>
            <person name="Fujiwara M."/>
            <person name="Mori M."/>
            <person name="Tomita M."/>
            <person name="Arakawa K."/>
        </authorList>
    </citation>
    <scope>NUCLEOTIDE SEQUENCE [LARGE SCALE GENOMIC DNA]</scope>
</reference>
<dbReference type="EMBL" id="BGPR01000034">
    <property type="protein sequence ID" value="GBL83828.1"/>
    <property type="molecule type" value="Genomic_DNA"/>
</dbReference>
<proteinExistence type="predicted"/>